<accession>A0A5B8RTP7</accession>
<gene>
    <name evidence="1" type="ORF">FOZ74_03015</name>
</gene>
<organism evidence="1 2">
    <name type="scientific">Comamonas flocculans</name>
    <dbReference type="NCBI Taxonomy" id="2597701"/>
    <lineage>
        <taxon>Bacteria</taxon>
        <taxon>Pseudomonadati</taxon>
        <taxon>Pseudomonadota</taxon>
        <taxon>Betaproteobacteria</taxon>
        <taxon>Burkholderiales</taxon>
        <taxon>Comamonadaceae</taxon>
        <taxon>Comamonas</taxon>
    </lineage>
</organism>
<proteinExistence type="predicted"/>
<dbReference type="AlphaFoldDB" id="A0A5B8RTP7"/>
<dbReference type="EMBL" id="CP042344">
    <property type="protein sequence ID" value="QEA12092.1"/>
    <property type="molecule type" value="Genomic_DNA"/>
</dbReference>
<dbReference type="RefSeq" id="WP_146911686.1">
    <property type="nucleotide sequence ID" value="NZ_CP042344.1"/>
</dbReference>
<sequence length="155" mass="17832">MLTNEEREALLSVARERLKNRHRDYRRFEHAVRHGVLGWLYAENHGVIVRAYERIASPDELEAMERGRMIHFIDSWAEKKSAAPAIAPLEKKPKETAAQMGARHWQACIDAGLVMPGDSYAQYPRGISEVARAEGIKRQTFAKRLDAYREQKFGQ</sequence>
<dbReference type="Proteomes" id="UP000321199">
    <property type="component" value="Chromosome"/>
</dbReference>
<keyword evidence="2" id="KW-1185">Reference proteome</keyword>
<protein>
    <submittedName>
        <fullName evidence="1">Uncharacterized protein</fullName>
    </submittedName>
</protein>
<evidence type="ECO:0000313" key="2">
    <source>
        <dbReference type="Proteomes" id="UP000321199"/>
    </source>
</evidence>
<evidence type="ECO:0000313" key="1">
    <source>
        <dbReference type="EMBL" id="QEA12092.1"/>
    </source>
</evidence>
<dbReference type="KEGG" id="cof:FOZ74_03015"/>
<reference evidence="1 2" key="1">
    <citation type="submission" date="2019-07" db="EMBL/GenBank/DDBJ databases">
        <title>Complete genome sequence of Comamonas sp. NLF 7-7 isolated from livestock.</title>
        <authorList>
            <person name="Kim D.H."/>
            <person name="Kim J.G."/>
        </authorList>
    </citation>
    <scope>NUCLEOTIDE SEQUENCE [LARGE SCALE GENOMIC DNA]</scope>
    <source>
        <strain evidence="1 2">NLF 7-7</strain>
    </source>
</reference>
<name>A0A5B8RTP7_9BURK</name>
<dbReference type="OrthoDB" id="8913853at2"/>